<dbReference type="NCBIfam" id="NF008381">
    <property type="entry name" value="PRK11176.1"/>
    <property type="match status" value="1"/>
</dbReference>
<evidence type="ECO:0000256" key="11">
    <source>
        <dbReference type="ARBA" id="ARBA00023055"/>
    </source>
</evidence>
<dbReference type="GO" id="GO:0008559">
    <property type="term" value="F:ABC-type xenobiotic transporter activity"/>
    <property type="evidence" value="ECO:0007669"/>
    <property type="project" value="UniProtKB-EC"/>
</dbReference>
<dbReference type="InterPro" id="IPR039421">
    <property type="entry name" value="Type_1_exporter"/>
</dbReference>
<gene>
    <name evidence="17" type="ORF">QU24_04460</name>
</gene>
<evidence type="ECO:0000256" key="5">
    <source>
        <dbReference type="ARBA" id="ARBA00022475"/>
    </source>
</evidence>
<dbReference type="FunFam" id="3.40.50.300:FF:000140">
    <property type="entry name" value="Lipid A export ATP-binding/permease protein MsbA"/>
    <property type="match status" value="1"/>
</dbReference>
<sequence length="585" mass="64288">MNQFSDFSSRATFRRLLPYISPYKKGLFAASLALIVSAATDAGLLSLLKPLMNGIGFGSVTPESLRWLPLAVIALVALRGVTGYVSDYCMAWVSGRVVMSMRRQIFSHLMGMPVSYHNRHSSGSLLTKITYDSERVASASSDTLVSLVRNSASIFALMVLMVWNSWQLSIVLLVVAPVIALSVRAVSGRFRRISQDLQKTMGNVAVSAEQMLRNHREVRMFGGQMTEQMRFADVSNLMRKHGLKMVSVAALTDPFIQMIASMALAAVLFAASFPSVLETLSAGSVTVVFSAMFMIMRPLKSLTGLNAGFQQGMTACHSLFSLLDTAQERDDGTLSAEGVRGELEFRNVSFRYENSEDYALRNVSFRVPAGKTVALVGRSGSGKSTLVSLLPRFYDDYDGEILLDGHEIRSYQLKSLREKISLVSQHVHLFDASLADNIAYASSENISRADISTAATEAYADIFIDKLPEGLDTMAGENGVQLSGGQRQRIAIARALLKKTPLLILDEATSALDNESEHAIKMSLENFRHECTVLIIAHRLSTIEACDEIIVMDDGRVSERGSHESLLRQSGMYSKLHDMQFTAQQ</sequence>
<keyword evidence="11" id="KW-0445">Lipid transport</keyword>
<dbReference type="PROSITE" id="PS00211">
    <property type="entry name" value="ABC_TRANSPORTER_1"/>
    <property type="match status" value="1"/>
</dbReference>
<evidence type="ECO:0000256" key="7">
    <source>
        <dbReference type="ARBA" id="ARBA00022741"/>
    </source>
</evidence>
<dbReference type="GO" id="GO:0005886">
    <property type="term" value="C:plasma membrane"/>
    <property type="evidence" value="ECO:0007669"/>
    <property type="project" value="UniProtKB-SubCell"/>
</dbReference>
<dbReference type="InterPro" id="IPR003439">
    <property type="entry name" value="ABC_transporter-like_ATP-bd"/>
</dbReference>
<dbReference type="InterPro" id="IPR036640">
    <property type="entry name" value="ABC1_TM_sf"/>
</dbReference>
<feature type="transmembrane region" description="Helical" evidence="14">
    <location>
        <begin position="169"/>
        <end position="187"/>
    </location>
</feature>
<evidence type="ECO:0000256" key="2">
    <source>
        <dbReference type="ARBA" id="ARBA00006526"/>
    </source>
</evidence>
<dbReference type="Proteomes" id="UP000030853">
    <property type="component" value="Unassembled WGS sequence"/>
</dbReference>
<dbReference type="EC" id="7.6.2.2" evidence="3"/>
<evidence type="ECO:0000259" key="16">
    <source>
        <dbReference type="PROSITE" id="PS50929"/>
    </source>
</evidence>
<dbReference type="GO" id="GO:0005524">
    <property type="term" value="F:ATP binding"/>
    <property type="evidence" value="ECO:0007669"/>
    <property type="project" value="UniProtKB-KW"/>
</dbReference>
<keyword evidence="4" id="KW-0813">Transport</keyword>
<evidence type="ECO:0000256" key="12">
    <source>
        <dbReference type="ARBA" id="ARBA00023136"/>
    </source>
</evidence>
<dbReference type="GO" id="GO:0016887">
    <property type="term" value="F:ATP hydrolysis activity"/>
    <property type="evidence" value="ECO:0007669"/>
    <property type="project" value="InterPro"/>
</dbReference>
<reference evidence="17 18" key="1">
    <citation type="submission" date="2014-11" db="EMBL/GenBank/DDBJ databases">
        <title>Genome sequencing of Pantoea rodasii ND03.</title>
        <authorList>
            <person name="Muhamad Yunos N.Y."/>
            <person name="Chan K.-G."/>
        </authorList>
    </citation>
    <scope>NUCLEOTIDE SEQUENCE [LARGE SCALE GENOMIC DNA]</scope>
    <source>
        <strain evidence="17 18">ND03</strain>
    </source>
</reference>
<evidence type="ECO:0000256" key="8">
    <source>
        <dbReference type="ARBA" id="ARBA00022840"/>
    </source>
</evidence>
<comment type="similarity">
    <text evidence="2">Belongs to the ABC transporter superfamily. Drug exporter-2 (TC 3.A.1.117) family.</text>
</comment>
<dbReference type="Gene3D" id="3.40.50.300">
    <property type="entry name" value="P-loop containing nucleotide triphosphate hydrolases"/>
    <property type="match status" value="1"/>
</dbReference>
<dbReference type="PANTHER" id="PTHR43394">
    <property type="entry name" value="ATP-DEPENDENT PERMEASE MDL1, MITOCHONDRIAL"/>
    <property type="match status" value="1"/>
</dbReference>
<dbReference type="GO" id="GO:0034040">
    <property type="term" value="F:ATPase-coupled lipid transmembrane transporter activity"/>
    <property type="evidence" value="ECO:0007669"/>
    <property type="project" value="InterPro"/>
</dbReference>
<keyword evidence="10 14" id="KW-1133">Transmembrane helix</keyword>
<accession>A0A0B1RC99</accession>
<feature type="domain" description="ABC transporter" evidence="15">
    <location>
        <begin position="343"/>
        <end position="579"/>
    </location>
</feature>
<dbReference type="EMBL" id="JTJJ01000018">
    <property type="protein sequence ID" value="KHJ69296.1"/>
    <property type="molecule type" value="Genomic_DNA"/>
</dbReference>
<evidence type="ECO:0000256" key="13">
    <source>
        <dbReference type="ARBA" id="ARBA00034018"/>
    </source>
</evidence>
<dbReference type="PANTHER" id="PTHR43394:SF1">
    <property type="entry name" value="ATP-BINDING CASSETTE SUB-FAMILY B MEMBER 10, MITOCHONDRIAL"/>
    <property type="match status" value="1"/>
</dbReference>
<evidence type="ECO:0000256" key="6">
    <source>
        <dbReference type="ARBA" id="ARBA00022692"/>
    </source>
</evidence>
<dbReference type="InterPro" id="IPR027417">
    <property type="entry name" value="P-loop_NTPase"/>
</dbReference>
<keyword evidence="7" id="KW-0547">Nucleotide-binding</keyword>
<evidence type="ECO:0000313" key="17">
    <source>
        <dbReference type="EMBL" id="KHJ69296.1"/>
    </source>
</evidence>
<dbReference type="InterPro" id="IPR003593">
    <property type="entry name" value="AAA+_ATPase"/>
</dbReference>
<keyword evidence="8 17" id="KW-0067">ATP-binding</keyword>
<evidence type="ECO:0000256" key="9">
    <source>
        <dbReference type="ARBA" id="ARBA00022967"/>
    </source>
</evidence>
<dbReference type="NCBIfam" id="TIGR02203">
    <property type="entry name" value="MsbA_lipidA"/>
    <property type="match status" value="1"/>
</dbReference>
<comment type="catalytic activity">
    <reaction evidence="13">
        <text>ATP + H2O + xenobioticSide 1 = ADP + phosphate + xenobioticSide 2.</text>
        <dbReference type="EC" id="7.6.2.2"/>
    </reaction>
</comment>
<dbReference type="InterPro" id="IPR011527">
    <property type="entry name" value="ABC1_TM_dom"/>
</dbReference>
<keyword evidence="9" id="KW-1278">Translocase</keyword>
<dbReference type="AlphaFoldDB" id="A0A0B1RC99"/>
<evidence type="ECO:0000259" key="15">
    <source>
        <dbReference type="PROSITE" id="PS50893"/>
    </source>
</evidence>
<feature type="domain" description="ABC transmembrane type-1" evidence="16">
    <location>
        <begin position="28"/>
        <end position="311"/>
    </location>
</feature>
<dbReference type="InterPro" id="IPR017871">
    <property type="entry name" value="ABC_transporter-like_CS"/>
</dbReference>
<dbReference type="Pfam" id="PF00005">
    <property type="entry name" value="ABC_tran"/>
    <property type="match status" value="1"/>
</dbReference>
<dbReference type="CDD" id="cd18552">
    <property type="entry name" value="ABC_6TM_MsbA_like"/>
    <property type="match status" value="1"/>
</dbReference>
<keyword evidence="6 14" id="KW-0812">Transmembrane</keyword>
<comment type="caution">
    <text evidence="17">The sequence shown here is derived from an EMBL/GenBank/DDBJ whole genome shotgun (WGS) entry which is preliminary data.</text>
</comment>
<dbReference type="SMART" id="SM00382">
    <property type="entry name" value="AAA"/>
    <property type="match status" value="1"/>
</dbReference>
<feature type="transmembrane region" description="Helical" evidence="14">
    <location>
        <begin position="144"/>
        <end position="163"/>
    </location>
</feature>
<evidence type="ECO:0000256" key="10">
    <source>
        <dbReference type="ARBA" id="ARBA00022989"/>
    </source>
</evidence>
<dbReference type="RefSeq" id="WP_039328731.1">
    <property type="nucleotide sequence ID" value="NZ_JTJJ01000018.1"/>
</dbReference>
<organism evidence="17 18">
    <name type="scientific">Pantoea rodasii</name>
    <dbReference type="NCBI Taxonomy" id="1076549"/>
    <lineage>
        <taxon>Bacteria</taxon>
        <taxon>Pseudomonadati</taxon>
        <taxon>Pseudomonadota</taxon>
        <taxon>Gammaproteobacteria</taxon>
        <taxon>Enterobacterales</taxon>
        <taxon>Erwiniaceae</taxon>
        <taxon>Pantoea</taxon>
    </lineage>
</organism>
<evidence type="ECO:0000256" key="1">
    <source>
        <dbReference type="ARBA" id="ARBA00004651"/>
    </source>
</evidence>
<dbReference type="InterPro" id="IPR011917">
    <property type="entry name" value="ABC_transpr_lipidA"/>
</dbReference>
<comment type="subcellular location">
    <subcellularLocation>
        <location evidence="1">Cell membrane</location>
        <topology evidence="1">Multi-pass membrane protein</topology>
    </subcellularLocation>
</comment>
<keyword evidence="5" id="KW-1003">Cell membrane</keyword>
<dbReference type="GO" id="GO:0015421">
    <property type="term" value="F:ABC-type oligopeptide transporter activity"/>
    <property type="evidence" value="ECO:0007669"/>
    <property type="project" value="TreeGrafter"/>
</dbReference>
<dbReference type="SUPFAM" id="SSF90123">
    <property type="entry name" value="ABC transporter transmembrane region"/>
    <property type="match status" value="1"/>
</dbReference>
<evidence type="ECO:0000256" key="14">
    <source>
        <dbReference type="SAM" id="Phobius"/>
    </source>
</evidence>
<dbReference type="Pfam" id="PF00664">
    <property type="entry name" value="ABC_membrane"/>
    <property type="match status" value="1"/>
</dbReference>
<dbReference type="PROSITE" id="PS50929">
    <property type="entry name" value="ABC_TM1F"/>
    <property type="match status" value="1"/>
</dbReference>
<protein>
    <recommendedName>
        <fullName evidence="3">ABC-type xenobiotic transporter</fullName>
        <ecNumber evidence="3">7.6.2.2</ecNumber>
    </recommendedName>
</protein>
<keyword evidence="12 14" id="KW-0472">Membrane</keyword>
<evidence type="ECO:0000313" key="18">
    <source>
        <dbReference type="Proteomes" id="UP000030853"/>
    </source>
</evidence>
<proteinExistence type="inferred from homology"/>
<evidence type="ECO:0000256" key="4">
    <source>
        <dbReference type="ARBA" id="ARBA00022448"/>
    </source>
</evidence>
<dbReference type="SUPFAM" id="SSF52540">
    <property type="entry name" value="P-loop containing nucleoside triphosphate hydrolases"/>
    <property type="match status" value="1"/>
</dbReference>
<evidence type="ECO:0000256" key="3">
    <source>
        <dbReference type="ARBA" id="ARBA00012191"/>
    </source>
</evidence>
<dbReference type="PROSITE" id="PS50893">
    <property type="entry name" value="ABC_TRANSPORTER_2"/>
    <property type="match status" value="1"/>
</dbReference>
<dbReference type="Gene3D" id="1.20.1560.10">
    <property type="entry name" value="ABC transporter type 1, transmembrane domain"/>
    <property type="match status" value="1"/>
</dbReference>
<name>A0A0B1RC99_9GAMM</name>